<evidence type="ECO:0000313" key="3">
    <source>
        <dbReference type="Proteomes" id="UP000019462"/>
    </source>
</evidence>
<feature type="region of interest" description="Disordered" evidence="1">
    <location>
        <begin position="82"/>
        <end position="109"/>
    </location>
</feature>
<organism evidence="2 3">
    <name type="scientific">Moesziomyces aphidis</name>
    <name type="common">Pseudozyma aphidis</name>
    <dbReference type="NCBI Taxonomy" id="84754"/>
    <lineage>
        <taxon>Eukaryota</taxon>
        <taxon>Fungi</taxon>
        <taxon>Dikarya</taxon>
        <taxon>Basidiomycota</taxon>
        <taxon>Ustilaginomycotina</taxon>
        <taxon>Ustilaginomycetes</taxon>
        <taxon>Ustilaginales</taxon>
        <taxon>Ustilaginaceae</taxon>
        <taxon>Moesziomyces</taxon>
    </lineage>
</organism>
<dbReference type="EMBL" id="AWNI01000003">
    <property type="protein sequence ID" value="ETS65011.1"/>
    <property type="molecule type" value="Genomic_DNA"/>
</dbReference>
<accession>W3VW51</accession>
<dbReference type="HOGENOM" id="CLU_1705001_0_0_1"/>
<gene>
    <name evidence="2" type="ORF">PaG_00461</name>
</gene>
<name>W3VW51_MOEAP</name>
<comment type="caution">
    <text evidence="2">The sequence shown here is derived from an EMBL/GenBank/DDBJ whole genome shotgun (WGS) entry which is preliminary data.</text>
</comment>
<protein>
    <submittedName>
        <fullName evidence="2">Uncharacterized protein</fullName>
    </submittedName>
</protein>
<dbReference type="Proteomes" id="UP000019462">
    <property type="component" value="Unassembled WGS sequence"/>
</dbReference>
<evidence type="ECO:0000256" key="1">
    <source>
        <dbReference type="SAM" id="MobiDB-lite"/>
    </source>
</evidence>
<proteinExistence type="predicted"/>
<dbReference type="AlphaFoldDB" id="W3VW51"/>
<reference evidence="2 3" key="1">
    <citation type="journal article" date="2014" name="Genome Announc.">
        <title>Genome sequence of the basidiomycetous fungus Pseudozyma aphidis DSM70725, an efficient producer of biosurfactant mannosylerythritol lipids.</title>
        <authorList>
            <person name="Lorenz S."/>
            <person name="Guenther M."/>
            <person name="Grumaz C."/>
            <person name="Rupp S."/>
            <person name="Zibek S."/>
            <person name="Sohn K."/>
        </authorList>
    </citation>
    <scope>NUCLEOTIDE SEQUENCE [LARGE SCALE GENOMIC DNA]</scope>
    <source>
        <strain evidence="3">ATCC 32657 / CBS 517.83 / DSM 70725 / JCM 10318 / NBRC 10182 / NRRL Y-7954 / St-0401</strain>
    </source>
</reference>
<feature type="compositionally biased region" description="Polar residues" evidence="1">
    <location>
        <begin position="82"/>
        <end position="99"/>
    </location>
</feature>
<keyword evidence="3" id="KW-1185">Reference proteome</keyword>
<feature type="region of interest" description="Disordered" evidence="1">
    <location>
        <begin position="123"/>
        <end position="154"/>
    </location>
</feature>
<sequence length="154" mass="16428">MRSNTTSNVHGCAADSVQLGCSRSDAGEGAKEAWELRCDDVAERLRAAEPVRVAFEAAGAVSIRSARVLACERSQELVCSSKATAAAANPNSIRRSSPNPRKEEASRADMRVELLCPSARGRRGTLKLKSSDWQGQEGRKTEEEAAAAAAANQR</sequence>
<feature type="compositionally biased region" description="Basic and acidic residues" evidence="1">
    <location>
        <begin position="100"/>
        <end position="109"/>
    </location>
</feature>
<evidence type="ECO:0000313" key="2">
    <source>
        <dbReference type="EMBL" id="ETS65011.1"/>
    </source>
</evidence>